<dbReference type="InterPro" id="IPR046960">
    <property type="entry name" value="PPR_At4g14850-like_plant"/>
</dbReference>
<dbReference type="InterPro" id="IPR002885">
    <property type="entry name" value="PPR_rpt"/>
</dbReference>
<dbReference type="EMBL" id="BSYO01000007">
    <property type="protein sequence ID" value="GMH06982.1"/>
    <property type="molecule type" value="Genomic_DNA"/>
</dbReference>
<dbReference type="GO" id="GO:0003723">
    <property type="term" value="F:RNA binding"/>
    <property type="evidence" value="ECO:0007669"/>
    <property type="project" value="InterPro"/>
</dbReference>
<gene>
    <name evidence="3" type="ORF">Nepgr_008822</name>
</gene>
<feature type="repeat" description="PPR" evidence="2">
    <location>
        <begin position="452"/>
        <end position="482"/>
    </location>
</feature>
<feature type="repeat" description="PPR" evidence="2">
    <location>
        <begin position="149"/>
        <end position="179"/>
    </location>
</feature>
<evidence type="ECO:0000313" key="3">
    <source>
        <dbReference type="EMBL" id="GMH06982.1"/>
    </source>
</evidence>
<comment type="caution">
    <text evidence="3">The sequence shown here is derived from an EMBL/GenBank/DDBJ whole genome shotgun (WGS) entry which is preliminary data.</text>
</comment>
<keyword evidence="1" id="KW-0677">Repeat</keyword>
<dbReference type="Pfam" id="PF13041">
    <property type="entry name" value="PPR_2"/>
    <property type="match status" value="2"/>
</dbReference>
<dbReference type="GO" id="GO:0009451">
    <property type="term" value="P:RNA modification"/>
    <property type="evidence" value="ECO:0007669"/>
    <property type="project" value="InterPro"/>
</dbReference>
<dbReference type="FunFam" id="1.25.40.10:FF:000090">
    <property type="entry name" value="Pentatricopeptide repeat-containing protein, chloroplastic"/>
    <property type="match status" value="1"/>
</dbReference>
<dbReference type="FunFam" id="1.25.40.10:FF:000343">
    <property type="entry name" value="Pentatricopeptide repeat-containing protein At3g58590"/>
    <property type="match status" value="1"/>
</dbReference>
<dbReference type="InterPro" id="IPR011990">
    <property type="entry name" value="TPR-like_helical_dom_sf"/>
</dbReference>
<protein>
    <recommendedName>
        <fullName evidence="5">Pentatricopeptide repeat-containing protein</fullName>
    </recommendedName>
</protein>
<evidence type="ECO:0008006" key="5">
    <source>
        <dbReference type="Google" id="ProtNLM"/>
    </source>
</evidence>
<dbReference type="PANTHER" id="PTHR24015">
    <property type="entry name" value="OS07G0578800 PROTEIN-RELATED"/>
    <property type="match status" value="1"/>
</dbReference>
<evidence type="ECO:0000256" key="1">
    <source>
        <dbReference type="ARBA" id="ARBA00022737"/>
    </source>
</evidence>
<organism evidence="3 4">
    <name type="scientific">Nepenthes gracilis</name>
    <name type="common">Slender pitcher plant</name>
    <dbReference type="NCBI Taxonomy" id="150966"/>
    <lineage>
        <taxon>Eukaryota</taxon>
        <taxon>Viridiplantae</taxon>
        <taxon>Streptophyta</taxon>
        <taxon>Embryophyta</taxon>
        <taxon>Tracheophyta</taxon>
        <taxon>Spermatophyta</taxon>
        <taxon>Magnoliopsida</taxon>
        <taxon>eudicotyledons</taxon>
        <taxon>Gunneridae</taxon>
        <taxon>Pentapetalae</taxon>
        <taxon>Caryophyllales</taxon>
        <taxon>Nepenthaceae</taxon>
        <taxon>Nepenthes</taxon>
    </lineage>
</organism>
<dbReference type="InterPro" id="IPR046848">
    <property type="entry name" value="E_motif"/>
</dbReference>
<feature type="repeat" description="PPR" evidence="2">
    <location>
        <begin position="483"/>
        <end position="517"/>
    </location>
</feature>
<feature type="repeat" description="PPR" evidence="2">
    <location>
        <begin position="281"/>
        <end position="315"/>
    </location>
</feature>
<dbReference type="PROSITE" id="PS51375">
    <property type="entry name" value="PPR"/>
    <property type="match status" value="5"/>
</dbReference>
<dbReference type="NCBIfam" id="TIGR00756">
    <property type="entry name" value="PPR"/>
    <property type="match status" value="6"/>
</dbReference>
<feature type="repeat" description="PPR" evidence="2">
    <location>
        <begin position="180"/>
        <end position="214"/>
    </location>
</feature>
<reference evidence="3" key="1">
    <citation type="submission" date="2023-05" db="EMBL/GenBank/DDBJ databases">
        <title>Nepenthes gracilis genome sequencing.</title>
        <authorList>
            <person name="Fukushima K."/>
        </authorList>
    </citation>
    <scope>NUCLEOTIDE SEQUENCE</scope>
    <source>
        <strain evidence="3">SING2019-196</strain>
    </source>
</reference>
<proteinExistence type="predicted"/>
<evidence type="ECO:0000313" key="4">
    <source>
        <dbReference type="Proteomes" id="UP001279734"/>
    </source>
</evidence>
<sequence>MRRAGVEPNETTFSTTLTACSQSINDDFVVSLHGLVIKKGYLGKLFVSSGLVAAYSKSVLLDEARQVFDEMSHRDAVLWNLMISAYSQKGLSGEACNIFAHLTRDCNVWKVFVNDFTLASVLNACAKMGCLGSGKSVHNYAIKTGFDSNVFVGGAIVDMYCKCGRLDSARCFFDQMRNRDIVVWNTLITGYAQNNCEEEAIELFRTLECNGIFPNDTTFSCIIKASAVMLNGALGRCFHAKTLKFGFSLDVYVGTALIDMYSKFLTMDEAERAFCGMNKRNLVSYNALINGYSLIGRHGNALRAYTELRNEEMIPDSFTLIGLFSSCAASSAFAEGSQVHSHSIMLGLDSNASVGNSIVNFYSSCASVDCALKVFESIKQRNAISWAGIISGLVQNNKGEKAIELFCKMHKLSGGIDEFSSSSVIKAVATCTATEQGRNLHAHVLKMGLQSKIYVGSALIDMYSKCGMVEDAYKVFSKMPERNVVSWNSMIMGYAQNGFSNDALLLYQEMKDCEFAPTPVTFVGILLACNHAGLVQEGRHYYRLMVNHYGIPASIEHCTCMVYLLGHAGYVEEAEELLLNSPFSEEPGIWRSLLASCEAHENFQVAFRAAQYCLRFEPDDSSAHTILSNIYAAKQLWPEVESARDSMKLKSRKQHRKAPVKALGTDVIRRKLLRWLNCHPISKQGHCLFCSNQSSQAQSYQGFGESLQKLQKSFYELACTYSIVKFIQKLDNQSLAAFVKKRR</sequence>
<dbReference type="Pfam" id="PF01535">
    <property type="entry name" value="PPR"/>
    <property type="match status" value="5"/>
</dbReference>
<accession>A0AAD3S9N1</accession>
<dbReference type="Proteomes" id="UP001279734">
    <property type="component" value="Unassembled WGS sequence"/>
</dbReference>
<dbReference type="PANTHER" id="PTHR24015:SF1825">
    <property type="entry name" value="OS04G0514500 PROTEIN"/>
    <property type="match status" value="1"/>
</dbReference>
<dbReference type="AlphaFoldDB" id="A0AAD3S9N1"/>
<name>A0AAD3S9N1_NEPGR</name>
<dbReference type="FunFam" id="1.25.40.10:FF:000344">
    <property type="entry name" value="Pentatricopeptide repeat-containing protein"/>
    <property type="match status" value="1"/>
</dbReference>
<dbReference type="Pfam" id="PF20431">
    <property type="entry name" value="E_motif"/>
    <property type="match status" value="1"/>
</dbReference>
<evidence type="ECO:0000256" key="2">
    <source>
        <dbReference type="PROSITE-ProRule" id="PRU00708"/>
    </source>
</evidence>
<keyword evidence="4" id="KW-1185">Reference proteome</keyword>
<dbReference type="Gene3D" id="1.25.40.10">
    <property type="entry name" value="Tetratricopeptide repeat domain"/>
    <property type="match status" value="5"/>
</dbReference>